<keyword evidence="3" id="KW-1133">Transmembrane helix</keyword>
<evidence type="ECO:0000313" key="5">
    <source>
        <dbReference type="Proteomes" id="UP000622687"/>
    </source>
</evidence>
<feature type="transmembrane region" description="Helical" evidence="3">
    <location>
        <begin position="54"/>
        <end position="72"/>
    </location>
</feature>
<organism evidence="4 5">
    <name type="scientific">Clostridium aciditolerans</name>
    <dbReference type="NCBI Taxonomy" id="339861"/>
    <lineage>
        <taxon>Bacteria</taxon>
        <taxon>Bacillati</taxon>
        <taxon>Bacillota</taxon>
        <taxon>Clostridia</taxon>
        <taxon>Eubacteriales</taxon>
        <taxon>Clostridiaceae</taxon>
        <taxon>Clostridium</taxon>
    </lineage>
</organism>
<comment type="caution">
    <text evidence="4">The sequence shown here is derived from an EMBL/GenBank/DDBJ whole genome shotgun (WGS) entry which is preliminary data.</text>
</comment>
<proteinExistence type="predicted"/>
<feature type="coiled-coil region" evidence="1">
    <location>
        <begin position="82"/>
        <end position="109"/>
    </location>
</feature>
<accession>A0A934HYZ0</accession>
<keyword evidence="1" id="KW-0175">Coiled coil</keyword>
<evidence type="ECO:0000256" key="3">
    <source>
        <dbReference type="SAM" id="Phobius"/>
    </source>
</evidence>
<evidence type="ECO:0008006" key="6">
    <source>
        <dbReference type="Google" id="ProtNLM"/>
    </source>
</evidence>
<evidence type="ECO:0000313" key="4">
    <source>
        <dbReference type="EMBL" id="MBI6873092.1"/>
    </source>
</evidence>
<dbReference type="AlphaFoldDB" id="A0A934HYZ0"/>
<feature type="region of interest" description="Disordered" evidence="2">
    <location>
        <begin position="20"/>
        <end position="44"/>
    </location>
</feature>
<gene>
    <name evidence="4" type="ORF">I6U51_10295</name>
</gene>
<sequence length="165" mass="19488">MIVVNEESFIQGNTVLQPEYRPYRDNQSHEEENKKEKLRKKRKAKKRLNNKVKVIRNIVLTFVVGLVLIGRYCAIYNMQMELNSTKHNINEINRENENLKVELVKYNNLQYIEDIAINKLQMLPPDKGAAVYTNLGKENIKITEKKAQDKVEKENIWNKLTKLLF</sequence>
<dbReference type="EMBL" id="JAEEGB010000010">
    <property type="protein sequence ID" value="MBI6873092.1"/>
    <property type="molecule type" value="Genomic_DNA"/>
</dbReference>
<evidence type="ECO:0000256" key="1">
    <source>
        <dbReference type="SAM" id="Coils"/>
    </source>
</evidence>
<keyword evidence="3" id="KW-0812">Transmembrane</keyword>
<name>A0A934HYZ0_9CLOT</name>
<feature type="compositionally biased region" description="Basic and acidic residues" evidence="2">
    <location>
        <begin position="21"/>
        <end position="35"/>
    </location>
</feature>
<keyword evidence="5" id="KW-1185">Reference proteome</keyword>
<dbReference type="Proteomes" id="UP000622687">
    <property type="component" value="Unassembled WGS sequence"/>
</dbReference>
<keyword evidence="3" id="KW-0472">Membrane</keyword>
<evidence type="ECO:0000256" key="2">
    <source>
        <dbReference type="SAM" id="MobiDB-lite"/>
    </source>
</evidence>
<dbReference type="RefSeq" id="WP_211142561.1">
    <property type="nucleotide sequence ID" value="NZ_JAEEGB010000010.1"/>
</dbReference>
<protein>
    <recommendedName>
        <fullName evidence="6">Cell division protein FtsL</fullName>
    </recommendedName>
</protein>
<reference evidence="4" key="1">
    <citation type="submission" date="2020-12" db="EMBL/GenBank/DDBJ databases">
        <title>Clostridium thailandense sp. nov., a novel acetogenic bacterium isolated from peat land soil in Thailand.</title>
        <authorList>
            <person name="Chaikitkaew S."/>
            <person name="Birkeland N.K."/>
        </authorList>
    </citation>
    <scope>NUCLEOTIDE SEQUENCE</scope>
    <source>
        <strain evidence="4">DSM 17425</strain>
    </source>
</reference>